<evidence type="ECO:0000256" key="2">
    <source>
        <dbReference type="ARBA" id="ARBA00022598"/>
    </source>
</evidence>
<dbReference type="HAMAP" id="MF_01161">
    <property type="entry name" value="tRNA_Ile_lys_synt"/>
    <property type="match status" value="1"/>
</dbReference>
<evidence type="ECO:0000256" key="7">
    <source>
        <dbReference type="HAMAP-Rule" id="MF_01161"/>
    </source>
</evidence>
<accession>E0UED1</accession>
<evidence type="ECO:0000259" key="9">
    <source>
        <dbReference type="Pfam" id="PF09179"/>
    </source>
</evidence>
<evidence type="ECO:0000259" key="8">
    <source>
        <dbReference type="Pfam" id="PF01171"/>
    </source>
</evidence>
<dbReference type="InterPro" id="IPR012795">
    <property type="entry name" value="tRNA_Ile_lys_synt_N"/>
</dbReference>
<dbReference type="GO" id="GO:0005524">
    <property type="term" value="F:ATP binding"/>
    <property type="evidence" value="ECO:0007669"/>
    <property type="project" value="UniProtKB-UniRule"/>
</dbReference>
<dbReference type="InterPro" id="IPR012094">
    <property type="entry name" value="tRNA_Ile_lys_synt"/>
</dbReference>
<dbReference type="RefSeq" id="WP_013323446.1">
    <property type="nucleotide sequence ID" value="NC_014501.1"/>
</dbReference>
<dbReference type="NCBIfam" id="TIGR02432">
    <property type="entry name" value="lysidine_TilS_N"/>
    <property type="match status" value="1"/>
</dbReference>
<dbReference type="Pfam" id="PF09179">
    <property type="entry name" value="TilS"/>
    <property type="match status" value="1"/>
</dbReference>
<evidence type="ECO:0000256" key="3">
    <source>
        <dbReference type="ARBA" id="ARBA00022694"/>
    </source>
</evidence>
<dbReference type="Gene3D" id="1.20.59.20">
    <property type="match status" value="1"/>
</dbReference>
<organism evidence="10 11">
    <name type="scientific">Gloeothece verrucosa (strain PCC 7822)</name>
    <name type="common">Cyanothece sp. (strain PCC 7822)</name>
    <dbReference type="NCBI Taxonomy" id="497965"/>
    <lineage>
        <taxon>Bacteria</taxon>
        <taxon>Bacillati</taxon>
        <taxon>Cyanobacteriota</taxon>
        <taxon>Cyanophyceae</taxon>
        <taxon>Oscillatoriophycideae</taxon>
        <taxon>Chroococcales</taxon>
        <taxon>Aphanothecaceae</taxon>
        <taxon>Gloeothece</taxon>
        <taxon>Gloeothece verrucosa</taxon>
    </lineage>
</organism>
<comment type="domain">
    <text evidence="7">The N-terminal region contains the highly conserved SGGXDS motif, predicted to be a P-loop motif involved in ATP binding.</text>
</comment>
<dbReference type="AlphaFoldDB" id="E0UED1"/>
<dbReference type="Pfam" id="PF01171">
    <property type="entry name" value="ATP_bind_3"/>
    <property type="match status" value="1"/>
</dbReference>
<dbReference type="STRING" id="497965.Cyan7822_3428"/>
<dbReference type="InterPro" id="IPR011063">
    <property type="entry name" value="TilS/TtcA_N"/>
</dbReference>
<gene>
    <name evidence="7" type="primary">tilS</name>
    <name evidence="10" type="ordered locus">Cyan7822_3428</name>
</gene>
<protein>
    <recommendedName>
        <fullName evidence="7">tRNA(Ile)-lysidine synthase</fullName>
        <ecNumber evidence="7">6.3.4.19</ecNumber>
    </recommendedName>
    <alternativeName>
        <fullName evidence="7">tRNA(Ile)-2-lysyl-cytidine synthase</fullName>
    </alternativeName>
    <alternativeName>
        <fullName evidence="7">tRNA(Ile)-lysidine synthetase</fullName>
    </alternativeName>
</protein>
<dbReference type="InterPro" id="IPR015262">
    <property type="entry name" value="tRNA_Ile_lys_synt_subst-bd"/>
</dbReference>
<dbReference type="InterPro" id="IPR014729">
    <property type="entry name" value="Rossmann-like_a/b/a_fold"/>
</dbReference>
<evidence type="ECO:0000313" key="11">
    <source>
        <dbReference type="Proteomes" id="UP000008206"/>
    </source>
</evidence>
<name>E0UED1_GLOV7</name>
<comment type="similarity">
    <text evidence="7">Belongs to the tRNA(Ile)-lysidine synthase family.</text>
</comment>
<keyword evidence="4 7" id="KW-0547">Nucleotide-binding</keyword>
<dbReference type="GO" id="GO:0006400">
    <property type="term" value="P:tRNA modification"/>
    <property type="evidence" value="ECO:0007669"/>
    <property type="project" value="UniProtKB-UniRule"/>
</dbReference>
<evidence type="ECO:0000313" key="10">
    <source>
        <dbReference type="EMBL" id="ADN15377.1"/>
    </source>
</evidence>
<dbReference type="SUPFAM" id="SSF82829">
    <property type="entry name" value="MesJ substrate recognition domain-like"/>
    <property type="match status" value="1"/>
</dbReference>
<keyword evidence="1 7" id="KW-0963">Cytoplasm</keyword>
<evidence type="ECO:0000256" key="4">
    <source>
        <dbReference type="ARBA" id="ARBA00022741"/>
    </source>
</evidence>
<dbReference type="SUPFAM" id="SSF52402">
    <property type="entry name" value="Adenine nucleotide alpha hydrolases-like"/>
    <property type="match status" value="1"/>
</dbReference>
<dbReference type="EC" id="6.3.4.19" evidence="7"/>
<dbReference type="Gene3D" id="3.40.50.620">
    <property type="entry name" value="HUPs"/>
    <property type="match status" value="1"/>
</dbReference>
<dbReference type="EMBL" id="CP002198">
    <property type="protein sequence ID" value="ADN15377.1"/>
    <property type="molecule type" value="Genomic_DNA"/>
</dbReference>
<keyword evidence="2 7" id="KW-0436">Ligase</keyword>
<proteinExistence type="inferred from homology"/>
<dbReference type="HOGENOM" id="CLU_018869_0_0_3"/>
<reference evidence="11" key="1">
    <citation type="journal article" date="2011" name="MBio">
        <title>Novel metabolic attributes of the genus Cyanothece, comprising a group of unicellular nitrogen-fixing Cyanobacteria.</title>
        <authorList>
            <person name="Bandyopadhyay A."/>
            <person name="Elvitigala T."/>
            <person name="Welsh E."/>
            <person name="Stockel J."/>
            <person name="Liberton M."/>
            <person name="Min H."/>
            <person name="Sherman L.A."/>
            <person name="Pakrasi H.B."/>
        </authorList>
    </citation>
    <scope>NUCLEOTIDE SEQUENCE [LARGE SCALE GENOMIC DNA]</scope>
    <source>
        <strain evidence="11">PCC 7822</strain>
    </source>
</reference>
<comment type="catalytic activity">
    <reaction evidence="6 7">
        <text>cytidine(34) in tRNA(Ile2) + L-lysine + ATP = lysidine(34) in tRNA(Ile2) + AMP + diphosphate + H(+)</text>
        <dbReference type="Rhea" id="RHEA:43744"/>
        <dbReference type="Rhea" id="RHEA-COMP:10625"/>
        <dbReference type="Rhea" id="RHEA-COMP:10670"/>
        <dbReference type="ChEBI" id="CHEBI:15378"/>
        <dbReference type="ChEBI" id="CHEBI:30616"/>
        <dbReference type="ChEBI" id="CHEBI:32551"/>
        <dbReference type="ChEBI" id="CHEBI:33019"/>
        <dbReference type="ChEBI" id="CHEBI:82748"/>
        <dbReference type="ChEBI" id="CHEBI:83665"/>
        <dbReference type="ChEBI" id="CHEBI:456215"/>
        <dbReference type="EC" id="6.3.4.19"/>
    </reaction>
</comment>
<dbReference type="Proteomes" id="UP000008206">
    <property type="component" value="Chromosome"/>
</dbReference>
<evidence type="ECO:0000256" key="5">
    <source>
        <dbReference type="ARBA" id="ARBA00022840"/>
    </source>
</evidence>
<feature type="domain" description="tRNA(Ile)-lysidine synthase substrate-binding" evidence="9">
    <location>
        <begin position="257"/>
        <end position="306"/>
    </location>
</feature>
<dbReference type="GO" id="GO:0032267">
    <property type="term" value="F:tRNA(Ile)-lysidine synthase activity"/>
    <property type="evidence" value="ECO:0007669"/>
    <property type="project" value="UniProtKB-EC"/>
</dbReference>
<evidence type="ECO:0000256" key="1">
    <source>
        <dbReference type="ARBA" id="ARBA00022490"/>
    </source>
</evidence>
<feature type="binding site" evidence="7">
    <location>
        <begin position="31"/>
        <end position="36"/>
    </location>
    <ligand>
        <name>ATP</name>
        <dbReference type="ChEBI" id="CHEBI:30616"/>
    </ligand>
</feature>
<dbReference type="PANTHER" id="PTHR43033">
    <property type="entry name" value="TRNA(ILE)-LYSIDINE SYNTHASE-RELATED"/>
    <property type="match status" value="1"/>
</dbReference>
<keyword evidence="3 7" id="KW-0819">tRNA processing</keyword>
<comment type="function">
    <text evidence="7">Ligates lysine onto the cytidine present at position 34 of the AUA codon-specific tRNA(Ile) that contains the anticodon CAU, in an ATP-dependent manner. Cytidine is converted to lysidine, thus changing the amino acid specificity of the tRNA from methionine to isoleucine.</text>
</comment>
<dbReference type="OrthoDB" id="9807403at2"/>
<comment type="subcellular location">
    <subcellularLocation>
        <location evidence="7">Cytoplasm</location>
    </subcellularLocation>
</comment>
<evidence type="ECO:0000256" key="6">
    <source>
        <dbReference type="ARBA" id="ARBA00048539"/>
    </source>
</evidence>
<dbReference type="GO" id="GO:0005737">
    <property type="term" value="C:cytoplasm"/>
    <property type="evidence" value="ECO:0007669"/>
    <property type="project" value="UniProtKB-SubCell"/>
</dbReference>
<keyword evidence="5 7" id="KW-0067">ATP-binding</keyword>
<dbReference type="eggNOG" id="COG0037">
    <property type="taxonomic scope" value="Bacteria"/>
</dbReference>
<dbReference type="PANTHER" id="PTHR43033:SF1">
    <property type="entry name" value="TRNA(ILE)-LYSIDINE SYNTHASE-RELATED"/>
    <property type="match status" value="1"/>
</dbReference>
<sequence length="322" mass="37206">MTWSNLHAKVHITLRKRQLLPKKERLLVAVSGGQDSLCLLKLLVDLQSKWEWELAIAHCDHGWPTDAGMSDHVQQIAQSWGIPYYLKTAHHLKETEAAARKWRYQALIEIATEQGFSLVVTAHTKTDRAETFLYNLIRGAGTDGLSSLTWVRSLSENIWLVRPLLEISRSETYQFCQQFNLSIWEDILNQNLKYARNRIRHELLPYLQTHFNPQVEKALIQSAEILRSEGEYLEETAQQWLEKSLSEDKIAIHRQILRGIPLALQRRVMRRFLTTVLSKAPNFEQIEALVNLINAPNRSSTFSLPGTITIEVQGEWIRVSHL</sequence>
<feature type="domain" description="tRNA(Ile)-lysidine/2-thiocytidine synthase N-terminal" evidence="8">
    <location>
        <begin position="26"/>
        <end position="202"/>
    </location>
</feature>
<dbReference type="KEGG" id="cyj:Cyan7822_3428"/>
<keyword evidence="11" id="KW-1185">Reference proteome</keyword>
<dbReference type="CDD" id="cd01992">
    <property type="entry name" value="TilS_N"/>
    <property type="match status" value="1"/>
</dbReference>